<name>A0AB39L671_9MICC</name>
<sequence>MSLRRRWYVALVGLMLTTVGWLVLSPGQHVYSARVTVTFLPPGQGPVSQSDDSKIPTLVNFAAMVRLALPSDTGSAADRESFGGSLVGAGVRKGFAVLLPNAGGQWSKWYNQPVLSVEAVDATPQDAESQVRQLTGQIVEASADLQTRLQIPPASRVTTSLSAVEVVDGGVRPSTRARGASGLMGLGAFLSVLGAVSVDRCARWAAIRRLARSPIPSTSNLTGARR</sequence>
<evidence type="ECO:0008006" key="2">
    <source>
        <dbReference type="Google" id="ProtNLM"/>
    </source>
</evidence>
<organism evidence="1">
    <name type="scientific">Sinomonas puerhi</name>
    <dbReference type="NCBI Taxonomy" id="3238584"/>
    <lineage>
        <taxon>Bacteria</taxon>
        <taxon>Bacillati</taxon>
        <taxon>Actinomycetota</taxon>
        <taxon>Actinomycetes</taxon>
        <taxon>Micrococcales</taxon>
        <taxon>Micrococcaceae</taxon>
        <taxon>Sinomonas</taxon>
    </lineage>
</organism>
<evidence type="ECO:0000313" key="1">
    <source>
        <dbReference type="EMBL" id="XDP46673.1"/>
    </source>
</evidence>
<dbReference type="RefSeq" id="WP_369046945.1">
    <property type="nucleotide sequence ID" value="NZ_CP163302.1"/>
</dbReference>
<dbReference type="KEGG" id="spue:AB5L97_06600"/>
<accession>A0AB39L671</accession>
<dbReference type="AlphaFoldDB" id="A0AB39L671"/>
<dbReference type="EMBL" id="CP163302">
    <property type="protein sequence ID" value="XDP46673.1"/>
    <property type="molecule type" value="Genomic_DNA"/>
</dbReference>
<proteinExistence type="predicted"/>
<gene>
    <name evidence="1" type="ORF">AB5L97_06600</name>
</gene>
<reference evidence="1" key="1">
    <citation type="submission" date="2024-07" db="EMBL/GenBank/DDBJ databases">
        <authorList>
            <person name="fu j."/>
        </authorList>
    </citation>
    <scope>NUCLEOTIDE SEQUENCE</scope>
    <source>
        <strain evidence="1">P10A9</strain>
    </source>
</reference>
<protein>
    <recommendedName>
        <fullName evidence="2">Capsular polysaccharide biosynthesis protein</fullName>
    </recommendedName>
</protein>